<dbReference type="GO" id="GO:0051075">
    <property type="term" value="F:S-adenosylmethionine:tRNA ribosyltransferase-isomerase activity"/>
    <property type="evidence" value="ECO:0007669"/>
    <property type="project" value="UniProtKB-EC"/>
</dbReference>
<keyword evidence="1 5" id="KW-0963">Cytoplasm</keyword>
<dbReference type="RefSeq" id="WP_377302268.1">
    <property type="nucleotide sequence ID" value="NZ_JBHSMK010000002.1"/>
</dbReference>
<dbReference type="Pfam" id="PF02547">
    <property type="entry name" value="Queuosine_synth"/>
    <property type="match status" value="1"/>
</dbReference>
<comment type="catalytic activity">
    <reaction evidence="5">
        <text>7-aminomethyl-7-carbaguanosine(34) in tRNA + S-adenosyl-L-methionine = epoxyqueuosine(34) in tRNA + adenine + L-methionine + 2 H(+)</text>
        <dbReference type="Rhea" id="RHEA:32155"/>
        <dbReference type="Rhea" id="RHEA-COMP:10342"/>
        <dbReference type="Rhea" id="RHEA-COMP:18582"/>
        <dbReference type="ChEBI" id="CHEBI:15378"/>
        <dbReference type="ChEBI" id="CHEBI:16708"/>
        <dbReference type="ChEBI" id="CHEBI:57844"/>
        <dbReference type="ChEBI" id="CHEBI:59789"/>
        <dbReference type="ChEBI" id="CHEBI:82833"/>
        <dbReference type="ChEBI" id="CHEBI:194443"/>
        <dbReference type="EC" id="2.4.99.17"/>
    </reaction>
</comment>
<comment type="subcellular location">
    <subcellularLocation>
        <location evidence="5">Cytoplasm</location>
    </subcellularLocation>
</comment>
<evidence type="ECO:0000256" key="1">
    <source>
        <dbReference type="ARBA" id="ARBA00022490"/>
    </source>
</evidence>
<evidence type="ECO:0000256" key="3">
    <source>
        <dbReference type="ARBA" id="ARBA00022691"/>
    </source>
</evidence>
<keyword evidence="4 5" id="KW-0671">Queuosine biosynthesis</keyword>
<protein>
    <recommendedName>
        <fullName evidence="5">S-adenosylmethionine:tRNA ribosyltransferase-isomerase</fullName>
        <ecNumber evidence="5">2.4.99.17</ecNumber>
    </recommendedName>
    <alternativeName>
        <fullName evidence="5">Queuosine biosynthesis protein QueA</fullName>
    </alternativeName>
</protein>
<dbReference type="InterPro" id="IPR003699">
    <property type="entry name" value="QueA"/>
</dbReference>
<dbReference type="HAMAP" id="MF_00113">
    <property type="entry name" value="QueA"/>
    <property type="match status" value="1"/>
</dbReference>
<dbReference type="Proteomes" id="UP001596013">
    <property type="component" value="Unassembled WGS sequence"/>
</dbReference>
<comment type="pathway">
    <text evidence="5">tRNA modification; tRNA-queuosine biosynthesis.</text>
</comment>
<comment type="subunit">
    <text evidence="5">Monomer.</text>
</comment>
<dbReference type="NCBIfam" id="TIGR00113">
    <property type="entry name" value="queA"/>
    <property type="match status" value="1"/>
</dbReference>
<dbReference type="InterPro" id="IPR036100">
    <property type="entry name" value="QueA_sf"/>
</dbReference>
<keyword evidence="7" id="KW-1185">Reference proteome</keyword>
<dbReference type="InterPro" id="IPR042119">
    <property type="entry name" value="QueA_dom2"/>
</dbReference>
<organism evidence="6 7">
    <name type="scientific">Rhodanobacter umsongensis</name>
    <dbReference type="NCBI Taxonomy" id="633153"/>
    <lineage>
        <taxon>Bacteria</taxon>
        <taxon>Pseudomonadati</taxon>
        <taxon>Pseudomonadota</taxon>
        <taxon>Gammaproteobacteria</taxon>
        <taxon>Lysobacterales</taxon>
        <taxon>Rhodanobacteraceae</taxon>
        <taxon>Rhodanobacter</taxon>
    </lineage>
</organism>
<evidence type="ECO:0000313" key="7">
    <source>
        <dbReference type="Proteomes" id="UP001596013"/>
    </source>
</evidence>
<dbReference type="Gene3D" id="2.40.10.240">
    <property type="entry name" value="QueA-like"/>
    <property type="match status" value="1"/>
</dbReference>
<dbReference type="InterPro" id="IPR042118">
    <property type="entry name" value="QueA_dom1"/>
</dbReference>
<evidence type="ECO:0000256" key="4">
    <source>
        <dbReference type="ARBA" id="ARBA00022785"/>
    </source>
</evidence>
<dbReference type="NCBIfam" id="NF001140">
    <property type="entry name" value="PRK00147.1"/>
    <property type="match status" value="1"/>
</dbReference>
<comment type="function">
    <text evidence="5">Transfers and isomerizes the ribose moiety from AdoMet to the 7-aminomethyl group of 7-deazaguanine (preQ1-tRNA) to give epoxyqueuosine (oQ-tRNA).</text>
</comment>
<accession>A0ABW0JJU7</accession>
<dbReference type="PANTHER" id="PTHR30307">
    <property type="entry name" value="S-ADENOSYLMETHIONINE:TRNA RIBOSYLTRANSFERASE-ISOMERASE"/>
    <property type="match status" value="1"/>
</dbReference>
<dbReference type="Gene3D" id="3.40.1780.10">
    <property type="entry name" value="QueA-like"/>
    <property type="match status" value="1"/>
</dbReference>
<gene>
    <name evidence="5 6" type="primary">queA</name>
    <name evidence="6" type="ORF">ACFPME_04025</name>
</gene>
<comment type="caution">
    <text evidence="6">The sequence shown here is derived from an EMBL/GenBank/DDBJ whole genome shotgun (WGS) entry which is preliminary data.</text>
</comment>
<dbReference type="SUPFAM" id="SSF111337">
    <property type="entry name" value="QueA-like"/>
    <property type="match status" value="1"/>
</dbReference>
<evidence type="ECO:0000313" key="6">
    <source>
        <dbReference type="EMBL" id="MFC5435710.1"/>
    </source>
</evidence>
<dbReference type="EMBL" id="JBHSMK010000002">
    <property type="protein sequence ID" value="MFC5435710.1"/>
    <property type="molecule type" value="Genomic_DNA"/>
</dbReference>
<keyword evidence="6" id="KW-0328">Glycosyltransferase</keyword>
<dbReference type="PANTHER" id="PTHR30307:SF0">
    <property type="entry name" value="S-ADENOSYLMETHIONINE:TRNA RIBOSYLTRANSFERASE-ISOMERASE"/>
    <property type="match status" value="1"/>
</dbReference>
<proteinExistence type="inferred from homology"/>
<reference evidence="7" key="1">
    <citation type="journal article" date="2019" name="Int. J. Syst. Evol. Microbiol.">
        <title>The Global Catalogue of Microorganisms (GCM) 10K type strain sequencing project: providing services to taxonomists for standard genome sequencing and annotation.</title>
        <authorList>
            <consortium name="The Broad Institute Genomics Platform"/>
            <consortium name="The Broad Institute Genome Sequencing Center for Infectious Disease"/>
            <person name="Wu L."/>
            <person name="Ma J."/>
        </authorList>
    </citation>
    <scope>NUCLEOTIDE SEQUENCE [LARGE SCALE GENOMIC DNA]</scope>
    <source>
        <strain evidence="7">JCM 17130</strain>
    </source>
</reference>
<name>A0ABW0JJU7_9GAMM</name>
<keyword evidence="2 5" id="KW-0808">Transferase</keyword>
<evidence type="ECO:0000256" key="5">
    <source>
        <dbReference type="HAMAP-Rule" id="MF_00113"/>
    </source>
</evidence>
<keyword evidence="3 5" id="KW-0949">S-adenosyl-L-methionine</keyword>
<sequence length="354" mass="39265">MSRFRMPAESLLKKSDFDFELPPELIAQAPLPERSASRLLLLDAPAQSRQDRMFRELPDLLQPGDLLVFNDTRVLPARLYGHKSTGGAVEILIERVTGAHEAIVQLGVSKKPKEGGRIELADGSHAVVLGRDEGFFRLHFEAPEPLEKLLLKLGEMPLPPYIERHPDASDSERYQTVFAREPGAVAAPTAGLHFDETTLARLRERGVEFGYITLHVGAGTFQPVRADDLKDHHMHREWLNVGAHLVGQIRRTRAHGGRVIAVGTTVVRALESASKDGELHPFAGETQIFIFPGYHFSSIDGLLTNFHLPQSTLLMLVSALAGREFMLDAYRHAVTQGYRFFSYGDAMLILPLGG</sequence>
<evidence type="ECO:0000256" key="2">
    <source>
        <dbReference type="ARBA" id="ARBA00022679"/>
    </source>
</evidence>
<dbReference type="EC" id="2.4.99.17" evidence="5"/>
<comment type="similarity">
    <text evidence="5">Belongs to the QueA family.</text>
</comment>